<name>A0A653MD08_9FLAO</name>
<reference evidence="1 2" key="1">
    <citation type="submission" date="2019-10" db="EMBL/GenBank/DDBJ databases">
        <authorList>
            <person name="Karimi E."/>
        </authorList>
    </citation>
    <scope>NUCLEOTIDE SEQUENCE [LARGE SCALE GENOMIC DNA]</scope>
    <source>
        <strain evidence="1">Maribacter sp. 151</strain>
    </source>
</reference>
<evidence type="ECO:0000313" key="1">
    <source>
        <dbReference type="EMBL" id="VXB01810.1"/>
    </source>
</evidence>
<accession>A0A653MD08</accession>
<dbReference type="PROSITE" id="PS51257">
    <property type="entry name" value="PROKAR_LIPOPROTEIN"/>
    <property type="match status" value="1"/>
</dbReference>
<dbReference type="InterPro" id="IPR025345">
    <property type="entry name" value="DUF4249"/>
</dbReference>
<organism evidence="1 2">
    <name type="scientific">Maribacter litoralis</name>
    <dbReference type="NCBI Taxonomy" id="2059726"/>
    <lineage>
        <taxon>Bacteria</taxon>
        <taxon>Pseudomonadati</taxon>
        <taxon>Bacteroidota</taxon>
        <taxon>Flavobacteriia</taxon>
        <taxon>Flavobacteriales</taxon>
        <taxon>Flavobacteriaceae</taxon>
        <taxon>Maribacter</taxon>
    </lineage>
</organism>
<sequence>MKSRIVFGVSLIFLFLGCTNPTTPEFDIKDGLMSVEAFVSNFQGSSYAKIYRLNEFNVGVNSYVNVFESNAEVTFINIDTNETISLEEDEVNERYLPPFDFVAAEGDTWQLNVKLEDGTEYISTPETMAELVGISDAKAVYESELEYVASKDKFAPGHTIFVDINDPPEKGNFYYWSYRTFEKKEICEMCFEAMNFRDGKCTLYTDPQRVDIPPYFTYYCESDCWQIRYDTRVNIFADDFVNGNSLQLPVATLLLYKKNKILVELQQYSISPAAYKYFAVLKDIVDDNNGLNAPPPAPLFGNIINPNDDQEVVLGRFTAAAGSEKRLLIERSAIKEDALEISPVPRKESSPIPEDQRVYVAPCGSESRYLTYIEPEGWN</sequence>
<gene>
    <name evidence="1" type="ORF">MARI151_10295</name>
</gene>
<dbReference type="EMBL" id="CABWLR010000001">
    <property type="protein sequence ID" value="VXB01810.1"/>
    <property type="molecule type" value="Genomic_DNA"/>
</dbReference>
<dbReference type="RefSeq" id="WP_116769672.1">
    <property type="nucleotide sequence ID" value="NZ_LR733271.1"/>
</dbReference>
<proteinExistence type="predicted"/>
<evidence type="ECO:0000313" key="2">
    <source>
        <dbReference type="Proteomes" id="UP000430202"/>
    </source>
</evidence>
<evidence type="ECO:0008006" key="3">
    <source>
        <dbReference type="Google" id="ProtNLM"/>
    </source>
</evidence>
<keyword evidence="2" id="KW-1185">Reference proteome</keyword>
<protein>
    <recommendedName>
        <fullName evidence="3">DUF4249 domain-containing protein</fullName>
    </recommendedName>
</protein>
<dbReference type="AlphaFoldDB" id="A0A653MD08"/>
<dbReference type="Pfam" id="PF14054">
    <property type="entry name" value="DUF4249"/>
    <property type="match status" value="1"/>
</dbReference>
<dbReference type="OrthoDB" id="922982at2"/>
<dbReference type="Proteomes" id="UP000430202">
    <property type="component" value="Unassembled WGS sequence"/>
</dbReference>